<dbReference type="GO" id="GO:0051287">
    <property type="term" value="F:NAD binding"/>
    <property type="evidence" value="ECO:0007669"/>
    <property type="project" value="UniProtKB-UniRule"/>
</dbReference>
<dbReference type="EMBL" id="PDKU01000001">
    <property type="protein sequence ID" value="PPI86839.1"/>
    <property type="molecule type" value="Genomic_DNA"/>
</dbReference>
<keyword evidence="6 11" id="KW-0521">NADP</keyword>
<evidence type="ECO:0000256" key="2">
    <source>
        <dbReference type="ARBA" id="ARBA00005194"/>
    </source>
</evidence>
<dbReference type="Gene3D" id="3.40.50.720">
    <property type="entry name" value="NAD(P)-binding Rossmann-like Domain"/>
    <property type="match status" value="1"/>
</dbReference>
<evidence type="ECO:0000256" key="11">
    <source>
        <dbReference type="PIRSR" id="PIRSR611284-2"/>
    </source>
</evidence>
<dbReference type="Pfam" id="PF13561">
    <property type="entry name" value="adh_short_C2"/>
    <property type="match status" value="1"/>
</dbReference>
<keyword evidence="8 12" id="KW-0443">Lipid metabolism</keyword>
<dbReference type="NCBIfam" id="NF005559">
    <property type="entry name" value="PRK07231.1"/>
    <property type="match status" value="1"/>
</dbReference>
<evidence type="ECO:0000256" key="8">
    <source>
        <dbReference type="ARBA" id="ARBA00023098"/>
    </source>
</evidence>
<comment type="similarity">
    <text evidence="3 12">Belongs to the short-chain dehydrogenases/reductases (SDR) family.</text>
</comment>
<evidence type="ECO:0000256" key="1">
    <source>
        <dbReference type="ARBA" id="ARBA00002607"/>
    </source>
</evidence>
<reference evidence="14 15" key="1">
    <citation type="journal article" date="2018" name="Genome Biol. Evol.">
        <title>Cladogenesis and Genomic Streamlining in Extracellular Endosymbionts of Tropical Stink Bugs.</title>
        <authorList>
            <person name="Otero-Bravo A."/>
            <person name="Goffredi S."/>
            <person name="Sabree Z.L."/>
        </authorList>
    </citation>
    <scope>NUCLEOTIDE SEQUENCE [LARGE SCALE GENOMIC DNA]</scope>
    <source>
        <strain evidence="14 15">SoEL</strain>
    </source>
</reference>
<dbReference type="PANTHER" id="PTHR42879:SF2">
    <property type="entry name" value="3-OXOACYL-[ACYL-CARRIER-PROTEIN] REDUCTASE FABG"/>
    <property type="match status" value="1"/>
</dbReference>
<dbReference type="InterPro" id="IPR057326">
    <property type="entry name" value="KR_dom"/>
</dbReference>
<dbReference type="NCBIfam" id="NF004197">
    <property type="entry name" value="PRK05653.1-1"/>
    <property type="match status" value="1"/>
</dbReference>
<protein>
    <recommendedName>
        <fullName evidence="12">3-oxoacyl-[acyl-carrier-protein] reductase</fullName>
        <ecNumber evidence="12">1.1.1.100</ecNumber>
    </recommendedName>
</protein>
<comment type="catalytic activity">
    <reaction evidence="12">
        <text>a (3R)-hydroxyacyl-[ACP] + NADP(+) = a 3-oxoacyl-[ACP] + NADPH + H(+)</text>
        <dbReference type="Rhea" id="RHEA:17397"/>
        <dbReference type="Rhea" id="RHEA-COMP:9916"/>
        <dbReference type="Rhea" id="RHEA-COMP:9945"/>
        <dbReference type="ChEBI" id="CHEBI:15378"/>
        <dbReference type="ChEBI" id="CHEBI:57783"/>
        <dbReference type="ChEBI" id="CHEBI:58349"/>
        <dbReference type="ChEBI" id="CHEBI:78776"/>
        <dbReference type="ChEBI" id="CHEBI:78827"/>
        <dbReference type="EC" id="1.1.1.100"/>
    </reaction>
</comment>
<evidence type="ECO:0000256" key="6">
    <source>
        <dbReference type="ARBA" id="ARBA00022857"/>
    </source>
</evidence>
<dbReference type="CDD" id="cd05333">
    <property type="entry name" value="BKR_SDR_c"/>
    <property type="match status" value="1"/>
</dbReference>
<evidence type="ECO:0000256" key="5">
    <source>
        <dbReference type="ARBA" id="ARBA00022832"/>
    </source>
</evidence>
<keyword evidence="4 12" id="KW-0444">Lipid biosynthesis</keyword>
<keyword evidence="7 12" id="KW-0560">Oxidoreductase</keyword>
<comment type="subunit">
    <text evidence="12">Homotetramer.</text>
</comment>
<comment type="caution">
    <text evidence="14">The sequence shown here is derived from an EMBL/GenBank/DDBJ whole genome shotgun (WGS) entry which is preliminary data.</text>
</comment>
<evidence type="ECO:0000259" key="13">
    <source>
        <dbReference type="SMART" id="SM00822"/>
    </source>
</evidence>
<keyword evidence="9 12" id="KW-0275">Fatty acid biosynthesis</keyword>
<keyword evidence="15" id="KW-1185">Reference proteome</keyword>
<proteinExistence type="inferred from homology"/>
<feature type="binding site" evidence="11">
    <location>
        <position position="86"/>
    </location>
    <ligand>
        <name>NADP(+)</name>
        <dbReference type="ChEBI" id="CHEBI:58349"/>
    </ligand>
</feature>
<dbReference type="SUPFAM" id="SSF51735">
    <property type="entry name" value="NAD(P)-binding Rossmann-fold domains"/>
    <property type="match status" value="1"/>
</dbReference>
<dbReference type="PRINTS" id="PR00080">
    <property type="entry name" value="SDRFAMILY"/>
</dbReference>
<feature type="domain" description="Ketoreductase" evidence="13">
    <location>
        <begin position="6"/>
        <end position="187"/>
    </location>
</feature>
<dbReference type="RefSeq" id="WP_136130097.1">
    <property type="nucleotide sequence ID" value="NZ_PDKU01000001.1"/>
</dbReference>
<evidence type="ECO:0000256" key="10">
    <source>
        <dbReference type="PIRSR" id="PIRSR611284-1"/>
    </source>
</evidence>
<dbReference type="Proteomes" id="UP000296144">
    <property type="component" value="Unassembled WGS sequence"/>
</dbReference>
<dbReference type="OrthoDB" id="9804774at2"/>
<dbReference type="InterPro" id="IPR011284">
    <property type="entry name" value="3oxo_ACP_reduc"/>
</dbReference>
<dbReference type="NCBIfam" id="TIGR01830">
    <property type="entry name" value="3oxo_ACP_reduc"/>
    <property type="match status" value="1"/>
</dbReference>
<evidence type="ECO:0000256" key="4">
    <source>
        <dbReference type="ARBA" id="ARBA00022516"/>
    </source>
</evidence>
<dbReference type="EC" id="1.1.1.100" evidence="12"/>
<evidence type="ECO:0000256" key="9">
    <source>
        <dbReference type="ARBA" id="ARBA00023160"/>
    </source>
</evidence>
<sequence length="244" mass="26403">MIFNNKIALVTGASRGIGLAIAKTLAFSGVKVIGTSTNEDGISIINDNLKDQGKGLLLNVNDSKSIDNVLKKIYSKFGKIDILINNAGITRDNLLIRMNHHDWNDVLNINLTSVYRLCKAVIPSMLRKRMGRIITISSIVGTYGNIGQTNYAASKAGLIGFSKSLALEIASRGITVNVVSPGLIETDMTRVLNKDQHSNIIEKIPMKRLGKSQEIADVVVFLASEKASYITGEIINVNGGIHVI</sequence>
<feature type="binding site" evidence="11">
    <location>
        <begin position="12"/>
        <end position="15"/>
    </location>
    <ligand>
        <name>NADP(+)</name>
        <dbReference type="ChEBI" id="CHEBI:58349"/>
    </ligand>
</feature>
<dbReference type="UniPathway" id="UPA00094"/>
<dbReference type="InterPro" id="IPR002347">
    <property type="entry name" value="SDR_fam"/>
</dbReference>
<gene>
    <name evidence="14" type="primary">fabG</name>
    <name evidence="14" type="ORF">CRV10_01110</name>
</gene>
<dbReference type="GO" id="GO:0030497">
    <property type="term" value="P:fatty acid elongation"/>
    <property type="evidence" value="ECO:0007669"/>
    <property type="project" value="UniProtKB-ARBA"/>
</dbReference>
<feature type="binding site" evidence="11">
    <location>
        <position position="184"/>
    </location>
    <ligand>
        <name>NADP(+)</name>
        <dbReference type="ChEBI" id="CHEBI:58349"/>
    </ligand>
</feature>
<dbReference type="NCBIfam" id="NF009464">
    <property type="entry name" value="PRK12824.1"/>
    <property type="match status" value="1"/>
</dbReference>
<dbReference type="InterPro" id="IPR036291">
    <property type="entry name" value="NAD(P)-bd_dom_sf"/>
</dbReference>
<dbReference type="FunFam" id="3.40.50.720:FF:000037">
    <property type="entry name" value="3-oxoacyl-[acyl-carrier-protein] reductase FabG"/>
    <property type="match status" value="1"/>
</dbReference>
<keyword evidence="5 12" id="KW-0276">Fatty acid metabolism</keyword>
<evidence type="ECO:0000256" key="12">
    <source>
        <dbReference type="RuleBase" id="RU366074"/>
    </source>
</evidence>
<dbReference type="InterPro" id="IPR050259">
    <property type="entry name" value="SDR"/>
</dbReference>
<evidence type="ECO:0000256" key="7">
    <source>
        <dbReference type="ARBA" id="ARBA00023002"/>
    </source>
</evidence>
<dbReference type="GO" id="GO:0004316">
    <property type="term" value="F:3-oxoacyl-[acyl-carrier-protein] reductase (NADPH) activity"/>
    <property type="evidence" value="ECO:0007669"/>
    <property type="project" value="UniProtKB-UniRule"/>
</dbReference>
<dbReference type="SMART" id="SM00822">
    <property type="entry name" value="PKS_KR"/>
    <property type="match status" value="1"/>
</dbReference>
<dbReference type="InterPro" id="IPR020904">
    <property type="entry name" value="Sc_DH/Rdtase_CS"/>
</dbReference>
<organism evidence="14 15">
    <name type="scientific">Candidatus Pantoea edessiphila</name>
    <dbReference type="NCBI Taxonomy" id="2044610"/>
    <lineage>
        <taxon>Bacteria</taxon>
        <taxon>Pseudomonadati</taxon>
        <taxon>Pseudomonadota</taxon>
        <taxon>Gammaproteobacteria</taxon>
        <taxon>Enterobacterales</taxon>
        <taxon>Erwiniaceae</taxon>
        <taxon>Pantoea</taxon>
    </lineage>
</organism>
<dbReference type="AlphaFoldDB" id="A0A2P5SWX9"/>
<evidence type="ECO:0000256" key="3">
    <source>
        <dbReference type="ARBA" id="ARBA00006484"/>
    </source>
</evidence>
<feature type="binding site" evidence="11">
    <location>
        <begin position="59"/>
        <end position="60"/>
    </location>
    <ligand>
        <name>NADP(+)</name>
        <dbReference type="ChEBI" id="CHEBI:58349"/>
    </ligand>
</feature>
<dbReference type="PROSITE" id="PS00061">
    <property type="entry name" value="ADH_SHORT"/>
    <property type="match status" value="1"/>
</dbReference>
<comment type="pathway">
    <text evidence="2 12">Lipid metabolism; fatty acid biosynthesis.</text>
</comment>
<evidence type="ECO:0000313" key="15">
    <source>
        <dbReference type="Proteomes" id="UP000296144"/>
    </source>
</evidence>
<dbReference type="NCBIfam" id="NF009466">
    <property type="entry name" value="PRK12826.1-2"/>
    <property type="match status" value="1"/>
</dbReference>
<feature type="binding site" evidence="11">
    <location>
        <position position="37"/>
    </location>
    <ligand>
        <name>NADP(+)</name>
        <dbReference type="ChEBI" id="CHEBI:58349"/>
    </ligand>
</feature>
<accession>A0A2P5SWX9</accession>
<dbReference type="PANTHER" id="PTHR42879">
    <property type="entry name" value="3-OXOACYL-(ACYL-CARRIER-PROTEIN) REDUCTASE"/>
    <property type="match status" value="1"/>
</dbReference>
<comment type="function">
    <text evidence="1 12">Catalyzes the NADPH-dependent reduction of beta-ketoacyl-ACP substrates to beta-hydroxyacyl-ACP products, the first reductive step in the elongation cycle of fatty acid biosynthesis.</text>
</comment>
<feature type="binding site" evidence="11">
    <location>
        <begin position="151"/>
        <end position="155"/>
    </location>
    <ligand>
        <name>NADP(+)</name>
        <dbReference type="ChEBI" id="CHEBI:58349"/>
    </ligand>
</feature>
<feature type="active site" description="Proton acceptor" evidence="10">
    <location>
        <position position="151"/>
    </location>
</feature>
<name>A0A2P5SWX9_9GAMM</name>
<evidence type="ECO:0000313" key="14">
    <source>
        <dbReference type="EMBL" id="PPI86839.1"/>
    </source>
</evidence>
<dbReference type="PRINTS" id="PR00081">
    <property type="entry name" value="GDHRDH"/>
</dbReference>